<proteinExistence type="predicted"/>
<evidence type="ECO:0000313" key="1">
    <source>
        <dbReference type="EMBL" id="RZT97607.1"/>
    </source>
</evidence>
<keyword evidence="2" id="KW-1185">Reference proteome</keyword>
<dbReference type="AlphaFoldDB" id="A0A4Q7VN60"/>
<protein>
    <submittedName>
        <fullName evidence="1">Uncharacterized protein</fullName>
    </submittedName>
</protein>
<evidence type="ECO:0000313" key="2">
    <source>
        <dbReference type="Proteomes" id="UP000293671"/>
    </source>
</evidence>
<gene>
    <name evidence="1" type="ORF">EV670_1998</name>
</gene>
<organism evidence="1 2">
    <name type="scientific">Rivibacter subsaxonicus</name>
    <dbReference type="NCBI Taxonomy" id="457575"/>
    <lineage>
        <taxon>Bacteria</taxon>
        <taxon>Pseudomonadati</taxon>
        <taxon>Pseudomonadota</taxon>
        <taxon>Betaproteobacteria</taxon>
        <taxon>Burkholderiales</taxon>
        <taxon>Rivibacter</taxon>
    </lineage>
</organism>
<accession>A0A4Q7VN60</accession>
<reference evidence="1 2" key="1">
    <citation type="submission" date="2019-02" db="EMBL/GenBank/DDBJ databases">
        <title>Genomic Encyclopedia of Type Strains, Phase IV (KMG-IV): sequencing the most valuable type-strain genomes for metagenomic binning, comparative biology and taxonomic classification.</title>
        <authorList>
            <person name="Goeker M."/>
        </authorList>
    </citation>
    <scope>NUCLEOTIDE SEQUENCE [LARGE SCALE GENOMIC DNA]</scope>
    <source>
        <strain evidence="1 2">DSM 19570</strain>
    </source>
</reference>
<dbReference type="Proteomes" id="UP000293671">
    <property type="component" value="Unassembled WGS sequence"/>
</dbReference>
<dbReference type="EMBL" id="SHKP01000006">
    <property type="protein sequence ID" value="RZT97607.1"/>
    <property type="molecule type" value="Genomic_DNA"/>
</dbReference>
<name>A0A4Q7VN60_9BURK</name>
<comment type="caution">
    <text evidence="1">The sequence shown here is derived from an EMBL/GenBank/DDBJ whole genome shotgun (WGS) entry which is preliminary data.</text>
</comment>
<sequence length="199" mass="22175">MQEVLTSAACVLDGTKGSLVSVDFGDALQEAIDCFQLRDSHLSTEGARRVVVQVMNALDLSFDEPTLEFEDRLLRGDLAGRFAGDQRELVRLATRVSFAGRSSHPVVVDSVDPSSGHKGMRRVWKNAAAPFPHRVVAMANSFFERGGASTQLSWWFSHLFAEFHFCWDPELDEDYVSKVSPDIVICQTIERFLRAVPAQ</sequence>